<organism evidence="1 2">
    <name type="scientific">Gordonia Phage Zitch</name>
    <dbReference type="NCBI Taxonomy" id="2743909"/>
    <lineage>
        <taxon>Viruses</taxon>
        <taxon>Duplodnaviria</taxon>
        <taxon>Heunggongvirae</taxon>
        <taxon>Uroviricota</taxon>
        <taxon>Caudoviricetes</taxon>
        <taxon>Stackebrandtviridae</taxon>
        <taxon>Schenleyvirinae</taxon>
        <taxon>Zitchvirus</taxon>
        <taxon>Zitchvirus zitch</taxon>
    </lineage>
</organism>
<proteinExistence type="predicted"/>
<dbReference type="KEGG" id="vg:63027230"/>
<evidence type="ECO:0000313" key="1">
    <source>
        <dbReference type="EMBL" id="QKY78466.1"/>
    </source>
</evidence>
<evidence type="ECO:0000313" key="2">
    <source>
        <dbReference type="Proteomes" id="UP000516468"/>
    </source>
</evidence>
<gene>
    <name evidence="1" type="primary">19</name>
    <name evidence="1" type="ORF">SEA_ZITCH_19</name>
</gene>
<keyword evidence="2" id="KW-1185">Reference proteome</keyword>
<protein>
    <submittedName>
        <fullName evidence="1">Uncharacterized protein</fullName>
    </submittedName>
</protein>
<dbReference type="RefSeq" id="YP_010002677.1">
    <property type="nucleotide sequence ID" value="NC_053247.1"/>
</dbReference>
<name>A0A7G3VC29_9CAUD</name>
<dbReference type="EMBL" id="MT498036">
    <property type="protein sequence ID" value="QKY78466.1"/>
    <property type="molecule type" value="Genomic_DNA"/>
</dbReference>
<accession>A0A7G3VC29</accession>
<dbReference type="GeneID" id="63027230"/>
<dbReference type="Proteomes" id="UP000516468">
    <property type="component" value="Segment"/>
</dbReference>
<reference evidence="1 2" key="1">
    <citation type="submission" date="2020-05" db="EMBL/GenBank/DDBJ databases">
        <authorList>
            <person name="Mick M."/>
            <person name="Mijatovic I."/>
            <person name="Miller A.J."/>
            <person name="Stuckman S.A."/>
            <person name="Volas E.M."/>
            <person name="Daniels C.J."/>
            <person name="Breitenberger C.A."/>
            <person name="Ball S.L."/>
            <person name="Garlena R.A."/>
            <person name="Russell D.A."/>
            <person name="Pope W.H."/>
            <person name="Jacobs-Sera D."/>
            <person name="Hatfull G.F."/>
        </authorList>
    </citation>
    <scope>NUCLEOTIDE SEQUENCE [LARGE SCALE GENOMIC DNA]</scope>
</reference>
<sequence>MTSTEILAKLAALPPMPVVVAENMIYAQGWKPNAAEQAAIDARADAFESIGVGRDVHVPVHDSHGARIGHIKF</sequence>